<protein>
    <submittedName>
        <fullName evidence="1">Uncharacterized protein</fullName>
    </submittedName>
</protein>
<organism evidence="1 2">
    <name type="scientific">Nocardia camponoti</name>
    <dbReference type="NCBI Taxonomy" id="1616106"/>
    <lineage>
        <taxon>Bacteria</taxon>
        <taxon>Bacillati</taxon>
        <taxon>Actinomycetota</taxon>
        <taxon>Actinomycetes</taxon>
        <taxon>Mycobacteriales</taxon>
        <taxon>Nocardiaceae</taxon>
        <taxon>Nocardia</taxon>
    </lineage>
</organism>
<dbReference type="EMBL" id="BMMW01000008">
    <property type="protein sequence ID" value="GGK69511.1"/>
    <property type="molecule type" value="Genomic_DNA"/>
</dbReference>
<proteinExistence type="predicted"/>
<accession>A0A917VE84</accession>
<sequence length="41" mass="4373">MNYAITLTGLAMVLGTVMASVAAMRASARPEPVPVRINDKR</sequence>
<reference evidence="1" key="1">
    <citation type="journal article" date="2014" name="Int. J. Syst. Evol. Microbiol.">
        <title>Complete genome sequence of Corynebacterium casei LMG S-19264T (=DSM 44701T), isolated from a smear-ripened cheese.</title>
        <authorList>
            <consortium name="US DOE Joint Genome Institute (JGI-PGF)"/>
            <person name="Walter F."/>
            <person name="Albersmeier A."/>
            <person name="Kalinowski J."/>
            <person name="Ruckert C."/>
        </authorList>
    </citation>
    <scope>NUCLEOTIDE SEQUENCE</scope>
    <source>
        <strain evidence="1">CGMCC 4.7278</strain>
    </source>
</reference>
<comment type="caution">
    <text evidence="1">The sequence shown here is derived from an EMBL/GenBank/DDBJ whole genome shotgun (WGS) entry which is preliminary data.</text>
</comment>
<dbReference type="RefSeq" id="WP_268240927.1">
    <property type="nucleotide sequence ID" value="NZ_BMMW01000008.1"/>
</dbReference>
<name>A0A917VE84_9NOCA</name>
<evidence type="ECO:0000313" key="1">
    <source>
        <dbReference type="EMBL" id="GGK69511.1"/>
    </source>
</evidence>
<dbReference type="Proteomes" id="UP000612956">
    <property type="component" value="Unassembled WGS sequence"/>
</dbReference>
<evidence type="ECO:0000313" key="2">
    <source>
        <dbReference type="Proteomes" id="UP000612956"/>
    </source>
</evidence>
<gene>
    <name evidence="1" type="ORF">GCM10011591_47050</name>
</gene>
<reference evidence="1" key="2">
    <citation type="submission" date="2020-09" db="EMBL/GenBank/DDBJ databases">
        <authorList>
            <person name="Sun Q."/>
            <person name="Zhou Y."/>
        </authorList>
    </citation>
    <scope>NUCLEOTIDE SEQUENCE</scope>
    <source>
        <strain evidence="1">CGMCC 4.7278</strain>
    </source>
</reference>
<keyword evidence="2" id="KW-1185">Reference proteome</keyword>
<dbReference type="AlphaFoldDB" id="A0A917VE84"/>